<gene>
    <name evidence="1" type="ORF">AXG93_1217s1700</name>
</gene>
<reference evidence="1" key="1">
    <citation type="submission" date="2016-03" db="EMBL/GenBank/DDBJ databases">
        <title>Mechanisms controlling the formation of the plant cell surface in tip-growing cells are functionally conserved among land plants.</title>
        <authorList>
            <person name="Honkanen S."/>
            <person name="Jones V.A."/>
            <person name="Morieri G."/>
            <person name="Champion C."/>
            <person name="Hetherington A.J."/>
            <person name="Kelly S."/>
            <person name="Saint-Marcoux D."/>
            <person name="Proust H."/>
            <person name="Prescott H."/>
            <person name="Dolan L."/>
        </authorList>
    </citation>
    <scope>NUCLEOTIDE SEQUENCE [LARGE SCALE GENOMIC DNA]</scope>
    <source>
        <tissue evidence="1">Whole gametophyte</tissue>
    </source>
</reference>
<dbReference type="AlphaFoldDB" id="A0A176VVQ7"/>
<sequence length="98" mass="11536">MAANIQEEEGEEDGQNEEALGFWEEKRDEVEGWEALECTKDEGEGWEALDCKKDEGEEGEEWEEWEEVEDWKEELGEEAALENQEWCELPRPKVNMLL</sequence>
<comment type="caution">
    <text evidence="1">The sequence shown here is derived from an EMBL/GenBank/DDBJ whole genome shotgun (WGS) entry which is preliminary data.</text>
</comment>
<evidence type="ECO:0000313" key="1">
    <source>
        <dbReference type="EMBL" id="OAE23956.1"/>
    </source>
</evidence>
<organism evidence="1 2">
    <name type="scientific">Marchantia polymorpha subsp. ruderalis</name>
    <dbReference type="NCBI Taxonomy" id="1480154"/>
    <lineage>
        <taxon>Eukaryota</taxon>
        <taxon>Viridiplantae</taxon>
        <taxon>Streptophyta</taxon>
        <taxon>Embryophyta</taxon>
        <taxon>Marchantiophyta</taxon>
        <taxon>Marchantiopsida</taxon>
        <taxon>Marchantiidae</taxon>
        <taxon>Marchantiales</taxon>
        <taxon>Marchantiaceae</taxon>
        <taxon>Marchantia</taxon>
    </lineage>
</organism>
<dbReference type="Proteomes" id="UP000077202">
    <property type="component" value="Unassembled WGS sequence"/>
</dbReference>
<accession>A0A176VVQ7</accession>
<keyword evidence="2" id="KW-1185">Reference proteome</keyword>
<name>A0A176VVQ7_MARPO</name>
<proteinExistence type="predicted"/>
<protein>
    <submittedName>
        <fullName evidence="1">Uncharacterized protein</fullName>
    </submittedName>
</protein>
<dbReference type="EMBL" id="LVLJ01002730">
    <property type="protein sequence ID" value="OAE23956.1"/>
    <property type="molecule type" value="Genomic_DNA"/>
</dbReference>
<evidence type="ECO:0000313" key="2">
    <source>
        <dbReference type="Proteomes" id="UP000077202"/>
    </source>
</evidence>